<reference evidence="1" key="1">
    <citation type="journal article" date="2021" name="Microb. Physiol.">
        <title>Proteogenomic Insights into the Physiology of Marine, Sulfate-Reducing, Filamentous Desulfonema limicola and Desulfonema magnum.</title>
        <authorList>
            <person name="Schnaars V."/>
            <person name="Wohlbrand L."/>
            <person name="Scheve S."/>
            <person name="Hinrichs C."/>
            <person name="Reinhardt R."/>
            <person name="Rabus R."/>
        </authorList>
    </citation>
    <scope>NUCLEOTIDE SEQUENCE</scope>
    <source>
        <strain evidence="1">4be13</strain>
    </source>
</reference>
<dbReference type="EMBL" id="CP061800">
    <property type="protein sequence ID" value="QTA91471.1"/>
    <property type="molecule type" value="Genomic_DNA"/>
</dbReference>
<gene>
    <name evidence="1" type="ORF">dnm_075390</name>
</gene>
<dbReference type="AlphaFoldDB" id="A0A975BTQ8"/>
<accession>A0A975BTQ8</accession>
<evidence type="ECO:0000313" key="1">
    <source>
        <dbReference type="EMBL" id="QTA91471.1"/>
    </source>
</evidence>
<name>A0A975BTQ8_9BACT</name>
<proteinExistence type="predicted"/>
<sequence length="43" mass="5036">MPDFLGKSSIFFKIFAKGFIKMFPYLFWTVPISDDFFESAYGV</sequence>
<dbReference type="KEGG" id="dmm:dnm_075390"/>
<evidence type="ECO:0000313" key="2">
    <source>
        <dbReference type="Proteomes" id="UP000663722"/>
    </source>
</evidence>
<keyword evidence="2" id="KW-1185">Reference proteome</keyword>
<dbReference type="Proteomes" id="UP000663722">
    <property type="component" value="Chromosome"/>
</dbReference>
<protein>
    <submittedName>
        <fullName evidence="1">Uncharacterized protein</fullName>
    </submittedName>
</protein>
<organism evidence="1 2">
    <name type="scientific">Desulfonema magnum</name>
    <dbReference type="NCBI Taxonomy" id="45655"/>
    <lineage>
        <taxon>Bacteria</taxon>
        <taxon>Pseudomonadati</taxon>
        <taxon>Thermodesulfobacteriota</taxon>
        <taxon>Desulfobacteria</taxon>
        <taxon>Desulfobacterales</taxon>
        <taxon>Desulfococcaceae</taxon>
        <taxon>Desulfonema</taxon>
    </lineage>
</organism>